<evidence type="ECO:0000256" key="2">
    <source>
        <dbReference type="ARBA" id="ARBA00046328"/>
    </source>
</evidence>
<dbReference type="InterPro" id="IPR036361">
    <property type="entry name" value="SAP_dom_sf"/>
</dbReference>
<dbReference type="PANTHER" id="PTHR46551">
    <property type="entry name" value="SAP DOMAIN-CONTAINING RIBONUCLEOPROTEIN"/>
    <property type="match status" value="1"/>
</dbReference>
<dbReference type="KEGG" id="soy:115891599"/>
<dbReference type="PROSITE" id="PS50800">
    <property type="entry name" value="SAP"/>
    <property type="match status" value="1"/>
</dbReference>
<feature type="compositionally biased region" description="Basic and acidic residues" evidence="3">
    <location>
        <begin position="99"/>
        <end position="120"/>
    </location>
</feature>
<dbReference type="GO" id="GO:0005634">
    <property type="term" value="C:nucleus"/>
    <property type="evidence" value="ECO:0007669"/>
    <property type="project" value="TreeGrafter"/>
</dbReference>
<feature type="region of interest" description="Disordered" evidence="3">
    <location>
        <begin position="55"/>
        <end position="156"/>
    </location>
</feature>
<feature type="region of interest" description="Disordered" evidence="3">
    <location>
        <begin position="1"/>
        <end position="22"/>
    </location>
</feature>
<dbReference type="CTD" id="84324"/>
<dbReference type="InterPro" id="IPR003034">
    <property type="entry name" value="SAP_dom"/>
</dbReference>
<evidence type="ECO:0000313" key="5">
    <source>
        <dbReference type="Proteomes" id="UP000504635"/>
    </source>
</evidence>
<dbReference type="FunCoup" id="A0A6J2YYR2">
    <property type="interactions" value="1060"/>
</dbReference>
<dbReference type="GO" id="GO:1990904">
    <property type="term" value="C:ribonucleoprotein complex"/>
    <property type="evidence" value="ECO:0007669"/>
    <property type="project" value="UniProtKB-KW"/>
</dbReference>
<evidence type="ECO:0000256" key="3">
    <source>
        <dbReference type="SAM" id="MobiDB-lite"/>
    </source>
</evidence>
<dbReference type="SUPFAM" id="SSF68906">
    <property type="entry name" value="SAP domain"/>
    <property type="match status" value="1"/>
</dbReference>
<feature type="compositionally biased region" description="Acidic residues" evidence="3">
    <location>
        <begin position="65"/>
        <end position="82"/>
    </location>
</feature>
<dbReference type="PANTHER" id="PTHR46551:SF1">
    <property type="entry name" value="SAP DOMAIN-CONTAINING RIBONUCLEOPROTEIN"/>
    <property type="match status" value="1"/>
</dbReference>
<sequence length="285" mass="31886">MCETVRNPKMADESLEESSALDISKLKVPDLKKELKNRGLSTTGNKNDLVERLQAAIRSPTNPELIDEIEEDLLNEEDDDEHLDERDSIINELDNNLDDSPKAQKRKLDGTDKSHIDGPPKKVILKRNNSDTLTSKAVTANEKNNEVQEDTTPNGQQIEDKKVIKFSELSAKERLEMRAKKFGVTALSDDAKKIVRAERFGANPTDFSASSIKSGNKEADVDVLKQRAARFGVSVSSVMSDLEKQEKMEKRKQRFGVITATSNNTIKDSEAAKIARLERFKTSVK</sequence>
<feature type="domain" description="SAP" evidence="4">
    <location>
        <begin position="23"/>
        <end position="57"/>
    </location>
</feature>
<dbReference type="GeneID" id="115891599"/>
<feature type="compositionally biased region" description="Polar residues" evidence="3">
    <location>
        <begin position="130"/>
        <end position="142"/>
    </location>
</feature>
<name>A0A6J2YYR2_SITOR</name>
<dbReference type="InterPro" id="IPR040746">
    <property type="entry name" value="THO1_MOS11_C"/>
</dbReference>
<proteinExistence type="inferred from homology"/>
<evidence type="ECO:0000313" key="6">
    <source>
        <dbReference type="RefSeq" id="XP_030767970.1"/>
    </source>
</evidence>
<dbReference type="InParanoid" id="A0A6J2YYR2"/>
<dbReference type="GO" id="GO:0016973">
    <property type="term" value="P:poly(A)+ mRNA export from nucleus"/>
    <property type="evidence" value="ECO:0007669"/>
    <property type="project" value="TreeGrafter"/>
</dbReference>
<gene>
    <name evidence="6" type="primary">LOC115891599</name>
</gene>
<evidence type="ECO:0000256" key="1">
    <source>
        <dbReference type="ARBA" id="ARBA00022553"/>
    </source>
</evidence>
<dbReference type="InterPro" id="IPR052240">
    <property type="entry name" value="SAP_domain_ribonucleoprotein"/>
</dbReference>
<dbReference type="Pfam" id="PF18592">
    <property type="entry name" value="Tho1_MOS11_C"/>
    <property type="match status" value="1"/>
</dbReference>
<protein>
    <submittedName>
        <fullName evidence="6">SAP domain-containing ribonucleoprotein</fullName>
    </submittedName>
</protein>
<evidence type="ECO:0000259" key="4">
    <source>
        <dbReference type="PROSITE" id="PS50800"/>
    </source>
</evidence>
<dbReference type="RefSeq" id="XP_030767970.1">
    <property type="nucleotide sequence ID" value="XM_030912110.1"/>
</dbReference>
<keyword evidence="6" id="KW-0687">Ribonucleoprotein</keyword>
<keyword evidence="5" id="KW-1185">Reference proteome</keyword>
<dbReference type="Pfam" id="PF02037">
    <property type="entry name" value="SAP"/>
    <property type="match status" value="1"/>
</dbReference>
<accession>A0A6J2YYR2</accession>
<dbReference type="AlphaFoldDB" id="A0A6J2YYR2"/>
<comment type="similarity">
    <text evidence="2">Belongs to the SAP domain-containing ribonucleoprotein family.</text>
</comment>
<dbReference type="OrthoDB" id="5837849at2759"/>
<dbReference type="SMART" id="SM00513">
    <property type="entry name" value="SAP"/>
    <property type="match status" value="1"/>
</dbReference>
<reference evidence="6" key="1">
    <citation type="submission" date="2025-08" db="UniProtKB">
        <authorList>
            <consortium name="RefSeq"/>
        </authorList>
    </citation>
    <scope>IDENTIFICATION</scope>
    <source>
        <tissue evidence="6">Gonads</tissue>
    </source>
</reference>
<dbReference type="Gene3D" id="1.10.720.30">
    <property type="entry name" value="SAP domain"/>
    <property type="match status" value="1"/>
</dbReference>
<dbReference type="Proteomes" id="UP000504635">
    <property type="component" value="Unplaced"/>
</dbReference>
<keyword evidence="1" id="KW-0597">Phosphoprotein</keyword>
<organism evidence="5 6">
    <name type="scientific">Sitophilus oryzae</name>
    <name type="common">Rice weevil</name>
    <name type="synonym">Curculio oryzae</name>
    <dbReference type="NCBI Taxonomy" id="7048"/>
    <lineage>
        <taxon>Eukaryota</taxon>
        <taxon>Metazoa</taxon>
        <taxon>Ecdysozoa</taxon>
        <taxon>Arthropoda</taxon>
        <taxon>Hexapoda</taxon>
        <taxon>Insecta</taxon>
        <taxon>Pterygota</taxon>
        <taxon>Neoptera</taxon>
        <taxon>Endopterygota</taxon>
        <taxon>Coleoptera</taxon>
        <taxon>Polyphaga</taxon>
        <taxon>Cucujiformia</taxon>
        <taxon>Curculionidae</taxon>
        <taxon>Dryophthorinae</taxon>
        <taxon>Sitophilus</taxon>
    </lineage>
</organism>